<dbReference type="AlphaFoldDB" id="A0A3S5AE11"/>
<reference evidence="1" key="1">
    <citation type="submission" date="2018-11" db="EMBL/GenBank/DDBJ databases">
        <authorList>
            <consortium name="Pathogen Informatics"/>
        </authorList>
    </citation>
    <scope>NUCLEOTIDE SEQUENCE</scope>
</reference>
<organism evidence="1 2">
    <name type="scientific">Protopolystoma xenopodis</name>
    <dbReference type="NCBI Taxonomy" id="117903"/>
    <lineage>
        <taxon>Eukaryota</taxon>
        <taxon>Metazoa</taxon>
        <taxon>Spiralia</taxon>
        <taxon>Lophotrochozoa</taxon>
        <taxon>Platyhelminthes</taxon>
        <taxon>Monogenea</taxon>
        <taxon>Polyopisthocotylea</taxon>
        <taxon>Polystomatidea</taxon>
        <taxon>Polystomatidae</taxon>
        <taxon>Protopolystoma</taxon>
    </lineage>
</organism>
<accession>A0A3S5AE11</accession>
<keyword evidence="2" id="KW-1185">Reference proteome</keyword>
<sequence>MGIHAQKAIRESALTFPSAKLPYTLQVVGTRGLKAAAPINMPLFGPTSRKAIASSARLAGLETALTSANASDRGSDSP</sequence>
<comment type="caution">
    <text evidence="1">The sequence shown here is derived from an EMBL/GenBank/DDBJ whole genome shotgun (WGS) entry which is preliminary data.</text>
</comment>
<evidence type="ECO:0000313" key="1">
    <source>
        <dbReference type="EMBL" id="VEL18200.1"/>
    </source>
</evidence>
<protein>
    <submittedName>
        <fullName evidence="1">Uncharacterized protein</fullName>
    </submittedName>
</protein>
<dbReference type="EMBL" id="CAAALY010036016">
    <property type="protein sequence ID" value="VEL18200.1"/>
    <property type="molecule type" value="Genomic_DNA"/>
</dbReference>
<evidence type="ECO:0000313" key="2">
    <source>
        <dbReference type="Proteomes" id="UP000784294"/>
    </source>
</evidence>
<gene>
    <name evidence="1" type="ORF">PXEA_LOCUS11640</name>
</gene>
<proteinExistence type="predicted"/>
<name>A0A3S5AE11_9PLAT</name>
<dbReference type="Proteomes" id="UP000784294">
    <property type="component" value="Unassembled WGS sequence"/>
</dbReference>